<organism evidence="2 3">
    <name type="scientific">Faecalibacterium prausnitzii</name>
    <dbReference type="NCBI Taxonomy" id="853"/>
    <lineage>
        <taxon>Bacteria</taxon>
        <taxon>Bacillati</taxon>
        <taxon>Bacillota</taxon>
        <taxon>Clostridia</taxon>
        <taxon>Eubacteriales</taxon>
        <taxon>Oscillospiraceae</taxon>
        <taxon>Faecalibacterium</taxon>
    </lineage>
</organism>
<evidence type="ECO:0000256" key="1">
    <source>
        <dbReference type="SAM" id="SignalP"/>
    </source>
</evidence>
<dbReference type="RefSeq" id="WP_158396409.1">
    <property type="nucleotide sequence ID" value="NZ_CP026548.1"/>
</dbReference>
<dbReference type="Proteomes" id="UP000250997">
    <property type="component" value="Unassembled WGS sequence"/>
</dbReference>
<proteinExistence type="predicted"/>
<accession>A0AAX1QG37</accession>
<reference evidence="2 3" key="1">
    <citation type="submission" date="2018-02" db="EMBL/GenBank/DDBJ databases">
        <title>Complete genome sequencing of Faecalibacterium prausnitzii strains isolated from the human gut.</title>
        <authorList>
            <person name="Fitzgerald B.C."/>
            <person name="Shkoporov A.N."/>
            <person name="Ross P.R."/>
            <person name="Hill C."/>
        </authorList>
    </citation>
    <scope>NUCLEOTIDE SEQUENCE [LARGE SCALE GENOMIC DNA]</scope>
    <source>
        <strain evidence="2 3">APC942/18-1</strain>
    </source>
</reference>
<dbReference type="EMBL" id="PRLA01000010">
    <property type="protein sequence ID" value="RAW48277.1"/>
    <property type="molecule type" value="Genomic_DNA"/>
</dbReference>
<comment type="caution">
    <text evidence="2">The sequence shown here is derived from an EMBL/GenBank/DDBJ whole genome shotgun (WGS) entry which is preliminary data.</text>
</comment>
<evidence type="ECO:0008006" key="4">
    <source>
        <dbReference type="Google" id="ProtNLM"/>
    </source>
</evidence>
<feature type="chain" id="PRO_5044016049" description="DUF5104 domain-containing protein" evidence="1">
    <location>
        <begin position="23"/>
        <end position="216"/>
    </location>
</feature>
<protein>
    <recommendedName>
        <fullName evidence="4">DUF5104 domain-containing protein</fullName>
    </recommendedName>
</protein>
<sequence length="216" mass="22927">MKLFKKVLAAALAGVLALSVLTGCNNSNSVATVKMLDALNDWAKVYGVDTTFEKGNKELQEQVNALVKTVDEVGKGIDFGDAKDFDDVYNAIMKDKAARLKLGAWAAKFTQANVGDGSPLYECGFADISATLSASSNKNIYYAGQLMTSIGPINAPDTKWDNGEPNWTVGDKSYVAVATGEVGGKKYMIALFQTTAVTNPKYQPGDNGMGEGASKD</sequence>
<dbReference type="AlphaFoldDB" id="A0AAX1QG37"/>
<feature type="signal peptide" evidence="1">
    <location>
        <begin position="1"/>
        <end position="22"/>
    </location>
</feature>
<evidence type="ECO:0000313" key="3">
    <source>
        <dbReference type="Proteomes" id="UP000250997"/>
    </source>
</evidence>
<name>A0AAX1QG37_9FIRM</name>
<gene>
    <name evidence="2" type="ORF">C4N27_12035</name>
</gene>
<keyword evidence="1" id="KW-0732">Signal</keyword>
<evidence type="ECO:0000313" key="2">
    <source>
        <dbReference type="EMBL" id="RAW48277.1"/>
    </source>
</evidence>
<dbReference type="PROSITE" id="PS51257">
    <property type="entry name" value="PROKAR_LIPOPROTEIN"/>
    <property type="match status" value="1"/>
</dbReference>